<accession>A0AA38CBH4</accession>
<comment type="similarity">
    <text evidence="1">Belongs to the ClpA/ClpB family.</text>
</comment>
<gene>
    <name evidence="5" type="ORF">KI387_029014</name>
</gene>
<dbReference type="PANTHER" id="PTHR43572:SF3">
    <property type="entry name" value="PROTEIN SMAX1-LIKE 5"/>
    <property type="match status" value="1"/>
</dbReference>
<dbReference type="OMA" id="RDEDVMN"/>
<reference evidence="5 6" key="1">
    <citation type="journal article" date="2021" name="Nat. Plants">
        <title>The Taxus genome provides insights into paclitaxel biosynthesis.</title>
        <authorList>
            <person name="Xiong X."/>
            <person name="Gou J."/>
            <person name="Liao Q."/>
            <person name="Li Y."/>
            <person name="Zhou Q."/>
            <person name="Bi G."/>
            <person name="Li C."/>
            <person name="Du R."/>
            <person name="Wang X."/>
            <person name="Sun T."/>
            <person name="Guo L."/>
            <person name="Liang H."/>
            <person name="Lu P."/>
            <person name="Wu Y."/>
            <person name="Zhang Z."/>
            <person name="Ro D.K."/>
            <person name="Shang Y."/>
            <person name="Huang S."/>
            <person name="Yan J."/>
        </authorList>
    </citation>
    <scope>NUCLEOTIDE SEQUENCE [LARGE SCALE GENOMIC DNA]</scope>
    <source>
        <strain evidence="5">Ta-2019</strain>
    </source>
</reference>
<feature type="domain" description="Clp R" evidence="4">
    <location>
        <begin position="8"/>
        <end position="174"/>
    </location>
</feature>
<sequence length="507" mass="55511">MRAGGCTVQQTLTAEAAGVVKHAVALARQRGHAQVTPLHVAATMLAPGCMSLLRRACLKSHPHSTSHPLQCRALELCFKVALNRLPTAAGPLLQPGQPSLSNALVAALKRAQAHQRRGCLEQQQQPLLAVKVEMEQLIISILDDPSVSRVMREAGFSSTFVKNNLEDETSVNFSSSSFHTIEDVSVSRSAAKIKGLVAEAVEMGGGVLYNSRSSNYSFGGNGIINIFESPALKSYRSNGSLKSEDVESVFEVLLGKKTRKSNSVIIGDCFLTTENVVREVMSRIERGDVPDLLRGVQFITPHFSALTLSREHTEQKLAELRRTVNNCLIGGSAIIYAGDLRWAVDNGNKCPNSIRHYCPVEHISVELGRMLGGHAESRRVWLMATASYETYLKCQKRQPSLETLWGLQPVPVPSGGLTLTLQASSTGEAESKTVSVPTTPNLMWPIPVLKTVNPDHELVCCSECSANFESEADFVRQQEQRLVSRDGKLPFWLQKCRHSREFDTSAQ</sequence>
<proteinExistence type="inferred from homology"/>
<dbReference type="EMBL" id="JAHRHJ020000010">
    <property type="protein sequence ID" value="KAH9297332.1"/>
    <property type="molecule type" value="Genomic_DNA"/>
</dbReference>
<comment type="caution">
    <text evidence="5">The sequence shown here is derived from an EMBL/GenBank/DDBJ whole genome shotgun (WGS) entry which is preliminary data.</text>
</comment>
<protein>
    <recommendedName>
        <fullName evidence="4">Clp R domain-containing protein</fullName>
    </recommendedName>
</protein>
<dbReference type="SUPFAM" id="SSF81923">
    <property type="entry name" value="Double Clp-N motif"/>
    <property type="match status" value="1"/>
</dbReference>
<dbReference type="AlphaFoldDB" id="A0AA38CBH4"/>
<organism evidence="5 6">
    <name type="scientific">Taxus chinensis</name>
    <name type="common">Chinese yew</name>
    <name type="synonym">Taxus wallichiana var. chinensis</name>
    <dbReference type="NCBI Taxonomy" id="29808"/>
    <lineage>
        <taxon>Eukaryota</taxon>
        <taxon>Viridiplantae</taxon>
        <taxon>Streptophyta</taxon>
        <taxon>Embryophyta</taxon>
        <taxon>Tracheophyta</taxon>
        <taxon>Spermatophyta</taxon>
        <taxon>Pinopsida</taxon>
        <taxon>Pinidae</taxon>
        <taxon>Conifers II</taxon>
        <taxon>Cupressales</taxon>
        <taxon>Taxaceae</taxon>
        <taxon>Taxus</taxon>
    </lineage>
</organism>
<dbReference type="InterPro" id="IPR027417">
    <property type="entry name" value="P-loop_NTPase"/>
</dbReference>
<dbReference type="Gene3D" id="3.40.50.300">
    <property type="entry name" value="P-loop containing nucleotide triphosphate hydrolases"/>
    <property type="match status" value="1"/>
</dbReference>
<evidence type="ECO:0000256" key="3">
    <source>
        <dbReference type="PROSITE-ProRule" id="PRU01251"/>
    </source>
</evidence>
<dbReference type="InterPro" id="IPR036628">
    <property type="entry name" value="Clp_N_dom_sf"/>
</dbReference>
<dbReference type="Pfam" id="PF23569">
    <property type="entry name" value="NBD_SMAX1"/>
    <property type="match status" value="1"/>
</dbReference>
<dbReference type="InterPro" id="IPR004176">
    <property type="entry name" value="Clp_R_N"/>
</dbReference>
<evidence type="ECO:0000256" key="1">
    <source>
        <dbReference type="ARBA" id="ARBA00008675"/>
    </source>
</evidence>
<dbReference type="InterPro" id="IPR058680">
    <property type="entry name" value="NBD_SMAX1-like"/>
</dbReference>
<keyword evidence="6" id="KW-1185">Reference proteome</keyword>
<dbReference type="InterPro" id="IPR051650">
    <property type="entry name" value="SL_signaling_regulator"/>
</dbReference>
<evidence type="ECO:0000256" key="2">
    <source>
        <dbReference type="ARBA" id="ARBA00022737"/>
    </source>
</evidence>
<dbReference type="Gene3D" id="1.10.1780.10">
    <property type="entry name" value="Clp, N-terminal domain"/>
    <property type="match status" value="1"/>
</dbReference>
<keyword evidence="2 3" id="KW-0677">Repeat</keyword>
<dbReference type="PROSITE" id="PS51903">
    <property type="entry name" value="CLP_R"/>
    <property type="match status" value="1"/>
</dbReference>
<evidence type="ECO:0000313" key="6">
    <source>
        <dbReference type="Proteomes" id="UP000824469"/>
    </source>
</evidence>
<evidence type="ECO:0000313" key="5">
    <source>
        <dbReference type="EMBL" id="KAH9297332.1"/>
    </source>
</evidence>
<evidence type="ECO:0000259" key="4">
    <source>
        <dbReference type="PROSITE" id="PS51903"/>
    </source>
</evidence>
<name>A0AA38CBH4_TAXCH</name>
<dbReference type="Proteomes" id="UP000824469">
    <property type="component" value="Unassembled WGS sequence"/>
</dbReference>
<feature type="non-terminal residue" evidence="5">
    <location>
        <position position="1"/>
    </location>
</feature>
<dbReference type="PANTHER" id="PTHR43572">
    <property type="entry name" value="CHAPERONE PROTEIN CLPD, CHLOROPLASTIC"/>
    <property type="match status" value="1"/>
</dbReference>